<gene>
    <name evidence="2" type="ORF">SAMN04487954_12120</name>
</gene>
<evidence type="ECO:0000313" key="3">
    <source>
        <dbReference type="Proteomes" id="UP000198525"/>
    </source>
</evidence>
<dbReference type="InterPro" id="IPR001509">
    <property type="entry name" value="Epimerase_deHydtase"/>
</dbReference>
<evidence type="ECO:0000259" key="1">
    <source>
        <dbReference type="Pfam" id="PF01370"/>
    </source>
</evidence>
<keyword evidence="3" id="KW-1185">Reference proteome</keyword>
<dbReference type="PANTHER" id="PTHR12126">
    <property type="entry name" value="NADH-UBIQUINONE OXIDOREDUCTASE 39 KDA SUBUNIT-RELATED"/>
    <property type="match status" value="1"/>
</dbReference>
<dbReference type="OrthoDB" id="9776313at2"/>
<protein>
    <submittedName>
        <fullName evidence="2">NADH dehydrogenase</fullName>
    </submittedName>
</protein>
<organism evidence="2 3">
    <name type="scientific">Billgrantia gudaonensis</name>
    <dbReference type="NCBI Taxonomy" id="376427"/>
    <lineage>
        <taxon>Bacteria</taxon>
        <taxon>Pseudomonadati</taxon>
        <taxon>Pseudomonadota</taxon>
        <taxon>Gammaproteobacteria</taxon>
        <taxon>Oceanospirillales</taxon>
        <taxon>Halomonadaceae</taxon>
        <taxon>Billgrantia</taxon>
    </lineage>
</organism>
<proteinExistence type="predicted"/>
<dbReference type="STRING" id="376427.SAMN04487954_12120"/>
<accession>A0A1G9DDE4</accession>
<dbReference type="Proteomes" id="UP000198525">
    <property type="component" value="Unassembled WGS sequence"/>
</dbReference>
<dbReference type="Pfam" id="PF01370">
    <property type="entry name" value="Epimerase"/>
    <property type="match status" value="1"/>
</dbReference>
<name>A0A1G9DDE4_9GAMM</name>
<dbReference type="CDD" id="cd05271">
    <property type="entry name" value="NDUFA9_like_SDR_a"/>
    <property type="match status" value="1"/>
</dbReference>
<evidence type="ECO:0000313" key="2">
    <source>
        <dbReference type="EMBL" id="SDK61918.1"/>
    </source>
</evidence>
<dbReference type="InterPro" id="IPR036291">
    <property type="entry name" value="NAD(P)-bd_dom_sf"/>
</dbReference>
<dbReference type="InterPro" id="IPR051207">
    <property type="entry name" value="ComplexI_NDUFA9_subunit"/>
</dbReference>
<sequence length="298" mass="31912">MTTITVFGGTGFLGRAIVGTLFNAGHHVRIAARQPTLPAWADAGDSLSLFRADIRNAHQVAEALNGADGAVNAVSLYVQRRDLRFDAIHVDAAAQLARLARAAGIERLVHLSGIGVDPRSPSAYVRARAAGEAAVLEAFPRATLLRPSVLFGPEDAFLTALAGLTRLPVIPLFGRGETRLQPVHVNDVARAVDRILGSHPPPQRLFELGGPDVLRYRDVLGQVMAHLARERPLIPIPLPLWHGLALIASALPSPPLTRDQVILMARDNLADPDIAGFQTLGILPHALRDSLPDCLDRG</sequence>
<feature type="domain" description="NAD-dependent epimerase/dehydratase" evidence="1">
    <location>
        <begin position="4"/>
        <end position="198"/>
    </location>
</feature>
<dbReference type="EMBL" id="FNES01000021">
    <property type="protein sequence ID" value="SDK61918.1"/>
    <property type="molecule type" value="Genomic_DNA"/>
</dbReference>
<reference evidence="2 3" key="1">
    <citation type="submission" date="2016-10" db="EMBL/GenBank/DDBJ databases">
        <authorList>
            <person name="de Groot N.N."/>
        </authorList>
    </citation>
    <scope>NUCLEOTIDE SEQUENCE [LARGE SCALE GENOMIC DNA]</scope>
    <source>
        <strain evidence="2 3">CGMCC 1.6133</strain>
    </source>
</reference>
<dbReference type="PANTHER" id="PTHR12126:SF11">
    <property type="entry name" value="NADH DEHYDROGENASE [UBIQUINONE] 1 ALPHA SUBCOMPLEX SUBUNIT 9, MITOCHONDRIAL"/>
    <property type="match status" value="1"/>
</dbReference>
<dbReference type="GO" id="GO:0044877">
    <property type="term" value="F:protein-containing complex binding"/>
    <property type="evidence" value="ECO:0007669"/>
    <property type="project" value="TreeGrafter"/>
</dbReference>
<dbReference type="Gene3D" id="3.40.50.720">
    <property type="entry name" value="NAD(P)-binding Rossmann-like Domain"/>
    <property type="match status" value="1"/>
</dbReference>
<dbReference type="SUPFAM" id="SSF51735">
    <property type="entry name" value="NAD(P)-binding Rossmann-fold domains"/>
    <property type="match status" value="1"/>
</dbReference>
<dbReference type="AlphaFoldDB" id="A0A1G9DDE4"/>
<dbReference type="RefSeq" id="WP_089688928.1">
    <property type="nucleotide sequence ID" value="NZ_FNES01000021.1"/>
</dbReference>